<keyword evidence="3" id="KW-1185">Reference proteome</keyword>
<comment type="caution">
    <text evidence="2">The sequence shown here is derived from an EMBL/GenBank/DDBJ whole genome shotgun (WGS) entry which is preliminary data.</text>
</comment>
<feature type="region of interest" description="Disordered" evidence="1">
    <location>
        <begin position="90"/>
        <end position="201"/>
    </location>
</feature>
<dbReference type="AlphaFoldDB" id="A0A9P7Y5U1"/>
<accession>A0A9P7Y5U1</accession>
<evidence type="ECO:0000256" key="1">
    <source>
        <dbReference type="SAM" id="MobiDB-lite"/>
    </source>
</evidence>
<gene>
    <name evidence="2" type="ORF">KI688_001129</name>
</gene>
<dbReference type="Proteomes" id="UP000707451">
    <property type="component" value="Unassembled WGS sequence"/>
</dbReference>
<sequence>MGPKSRSQQYPSKPTCVAHPHQQHAYTVSGDKTTTVTTTAAVDAKDEHPGPGSGLDIFGLTHEAIEIFEFSRKFREEKRAALAEERARMVRRRTKRRRLTRRGFAPDEGNSGSDEPEGLLSDAADNSNNKADDSDDSNGGSGSEDEDREGEDEDEDAFVVQTEPPATDIAFLTQPSRQRDRTRQKLYGFKKSNNKDKDVLSPTDETWSIRMLEATLNQAFIDSLGPETSAGAPTKSTSATGGQNHQRRSRDSGKGTRTRQQSQVVYWPGMPLRC</sequence>
<feature type="region of interest" description="Disordered" evidence="1">
    <location>
        <begin position="223"/>
        <end position="274"/>
    </location>
</feature>
<feature type="compositionally biased region" description="Basic residues" evidence="1">
    <location>
        <begin position="90"/>
        <end position="101"/>
    </location>
</feature>
<organism evidence="2 3">
    <name type="scientific">Linnemannia hyalina</name>
    <dbReference type="NCBI Taxonomy" id="64524"/>
    <lineage>
        <taxon>Eukaryota</taxon>
        <taxon>Fungi</taxon>
        <taxon>Fungi incertae sedis</taxon>
        <taxon>Mucoromycota</taxon>
        <taxon>Mortierellomycotina</taxon>
        <taxon>Mortierellomycetes</taxon>
        <taxon>Mortierellales</taxon>
        <taxon>Mortierellaceae</taxon>
        <taxon>Linnemannia</taxon>
    </lineage>
</organism>
<dbReference type="OrthoDB" id="2430011at2759"/>
<dbReference type="EMBL" id="JAHRHY010000001">
    <property type="protein sequence ID" value="KAG9073337.1"/>
    <property type="molecule type" value="Genomic_DNA"/>
</dbReference>
<feature type="compositionally biased region" description="Acidic residues" evidence="1">
    <location>
        <begin position="143"/>
        <end position="157"/>
    </location>
</feature>
<feature type="region of interest" description="Disordered" evidence="1">
    <location>
        <begin position="1"/>
        <end position="32"/>
    </location>
</feature>
<name>A0A9P7Y5U1_9FUNG</name>
<feature type="compositionally biased region" description="Polar residues" evidence="1">
    <location>
        <begin position="1"/>
        <end position="12"/>
    </location>
</feature>
<proteinExistence type="predicted"/>
<reference evidence="2" key="1">
    <citation type="submission" date="2021-06" db="EMBL/GenBank/DDBJ databases">
        <title>Genome Sequence of Mortierella hyaline Strain SCG-10, a Cold-Adapted, Nitrate-Reducing Fungus Isolated from Soil in Minnesota, USA.</title>
        <authorList>
            <person name="Aldossari N."/>
        </authorList>
    </citation>
    <scope>NUCLEOTIDE SEQUENCE</scope>
    <source>
        <strain evidence="2">SCG-10</strain>
    </source>
</reference>
<evidence type="ECO:0000313" key="3">
    <source>
        <dbReference type="Proteomes" id="UP000707451"/>
    </source>
</evidence>
<evidence type="ECO:0000313" key="2">
    <source>
        <dbReference type="EMBL" id="KAG9073337.1"/>
    </source>
</evidence>
<feature type="compositionally biased region" description="Polar residues" evidence="1">
    <location>
        <begin position="234"/>
        <end position="244"/>
    </location>
</feature>
<protein>
    <submittedName>
        <fullName evidence="2">Uncharacterized protein</fullName>
    </submittedName>
</protein>